<dbReference type="InterPro" id="IPR001309">
    <property type="entry name" value="Pept_C14_p20"/>
</dbReference>
<dbReference type="PANTHER" id="PTHR22576">
    <property type="entry name" value="MUCOSA ASSOCIATED LYMPHOID TISSUE LYMPHOMA TRANSLOCATION PROTEIN 1/PARACASPASE"/>
    <property type="match status" value="1"/>
</dbReference>
<dbReference type="eggNOG" id="COG4249">
    <property type="taxonomic scope" value="Bacteria"/>
</dbReference>
<dbReference type="Gene3D" id="1.10.101.10">
    <property type="entry name" value="PGBD-like superfamily/PGBD"/>
    <property type="match status" value="1"/>
</dbReference>
<dbReference type="EMBL" id="FPAW01000002">
    <property type="protein sequence ID" value="SFT50689.1"/>
    <property type="molecule type" value="Genomic_DNA"/>
</dbReference>
<sequence length="536" mass="57336">MYKAIFLFLCLAWTPVTAFAEKRIGLVIGNDLYSDVPVLKKAGADAQAISAALGQQGFDIVTVLNANRREMNRTISTFTEQLEAGDTAFVFFAGHGVEIDGENYLLPTDILAPASGERDFIKAESIALSALLDRVRATGARMTIAIIDACRNNPFQKAAGRSIGSTRGLGRITAPQGTFVIFSAGAGQLALDELTEDDPADNSVFTRALVPRLSQPGLELRSLVADLRVEVRDLAQTVNHRQFPAYYDELLGDFYFASAKPSIAERPAPAGTSSGSDAPVRTITDPMRADFDLARAIGTADALQSFLDRYANRREEFSYRMAVQLLDRKRPPSAQPPEPRTETAPGATQSGDRRTIIRDTQLALNAAGCSAGTADGIIGARTRQAFRKWLDETAADLHEADLGTDTARRAVMVRKGRVCPPAVTAPVQPSASAAAGSATALGLAGNWRYTATCAFVIKVHGSVRFKRTGPNAFHGNLSDSLGQKANSDVYLNGRDITGTDYFPGVTVRWRGRLAADGNSYTATGSTGCSVYASRAG</sequence>
<dbReference type="Proteomes" id="UP000182466">
    <property type="component" value="Unassembled WGS sequence"/>
</dbReference>
<dbReference type="GO" id="GO:0006508">
    <property type="term" value="P:proteolysis"/>
    <property type="evidence" value="ECO:0007669"/>
    <property type="project" value="InterPro"/>
</dbReference>
<feature type="region of interest" description="Disordered" evidence="1">
    <location>
        <begin position="326"/>
        <end position="354"/>
    </location>
</feature>
<dbReference type="InterPro" id="IPR036366">
    <property type="entry name" value="PGBDSf"/>
</dbReference>
<feature type="chain" id="PRO_5010361351" evidence="2">
    <location>
        <begin position="19"/>
        <end position="536"/>
    </location>
</feature>
<evidence type="ECO:0000256" key="1">
    <source>
        <dbReference type="SAM" id="MobiDB-lite"/>
    </source>
</evidence>
<protein>
    <submittedName>
        <fullName evidence="4">Uncharacterized protein, contains caspase domain</fullName>
    </submittedName>
</protein>
<gene>
    <name evidence="4" type="ORF">SAMN05216236_102254</name>
</gene>
<feature type="domain" description="Caspase family p20" evidence="3">
    <location>
        <begin position="21"/>
        <end position="154"/>
    </location>
</feature>
<organism evidence="4 5">
    <name type="scientific">Sedimentitalea nanhaiensis</name>
    <dbReference type="NCBI Taxonomy" id="999627"/>
    <lineage>
        <taxon>Bacteria</taxon>
        <taxon>Pseudomonadati</taxon>
        <taxon>Pseudomonadota</taxon>
        <taxon>Alphaproteobacteria</taxon>
        <taxon>Rhodobacterales</taxon>
        <taxon>Paracoccaceae</taxon>
        <taxon>Sedimentitalea</taxon>
    </lineage>
</organism>
<reference evidence="4 5" key="1">
    <citation type="submission" date="2016-10" db="EMBL/GenBank/DDBJ databases">
        <authorList>
            <person name="de Groot N.N."/>
        </authorList>
    </citation>
    <scope>NUCLEOTIDE SEQUENCE [LARGE SCALE GENOMIC DNA]</scope>
    <source>
        <strain evidence="4 5">CGMCC 1.10959</strain>
    </source>
</reference>
<dbReference type="PROSITE" id="PS50208">
    <property type="entry name" value="CASPASE_P20"/>
    <property type="match status" value="1"/>
</dbReference>
<evidence type="ECO:0000259" key="3">
    <source>
        <dbReference type="PROSITE" id="PS50208"/>
    </source>
</evidence>
<evidence type="ECO:0000313" key="4">
    <source>
        <dbReference type="EMBL" id="SFT50689.1"/>
    </source>
</evidence>
<dbReference type="Gene3D" id="3.40.50.1460">
    <property type="match status" value="1"/>
</dbReference>
<dbReference type="InterPro" id="IPR011600">
    <property type="entry name" value="Pept_C14_caspase"/>
</dbReference>
<name>A0A1I6YJI1_9RHOB</name>
<dbReference type="PANTHER" id="PTHR22576:SF37">
    <property type="entry name" value="MUCOSA-ASSOCIATED LYMPHOID TISSUE LYMPHOMA TRANSLOCATION PROTEIN 1"/>
    <property type="match status" value="1"/>
</dbReference>
<keyword evidence="5" id="KW-1185">Reference proteome</keyword>
<accession>A0A1I6YJI1</accession>
<dbReference type="InterPro" id="IPR029030">
    <property type="entry name" value="Caspase-like_dom_sf"/>
</dbReference>
<keyword evidence="2" id="KW-0732">Signal</keyword>
<dbReference type="InterPro" id="IPR052039">
    <property type="entry name" value="Caspase-related_regulators"/>
</dbReference>
<dbReference type="Pfam" id="PF00656">
    <property type="entry name" value="Peptidase_C14"/>
    <property type="match status" value="1"/>
</dbReference>
<dbReference type="GO" id="GO:0004197">
    <property type="term" value="F:cysteine-type endopeptidase activity"/>
    <property type="evidence" value="ECO:0007669"/>
    <property type="project" value="InterPro"/>
</dbReference>
<dbReference type="AlphaFoldDB" id="A0A1I6YJI1"/>
<evidence type="ECO:0000256" key="2">
    <source>
        <dbReference type="SAM" id="SignalP"/>
    </source>
</evidence>
<dbReference type="OrthoDB" id="9816009at2"/>
<dbReference type="STRING" id="999627.SAMN05216236_102254"/>
<proteinExistence type="predicted"/>
<evidence type="ECO:0000313" key="5">
    <source>
        <dbReference type="Proteomes" id="UP000182466"/>
    </source>
</evidence>
<dbReference type="SUPFAM" id="SSF52129">
    <property type="entry name" value="Caspase-like"/>
    <property type="match status" value="1"/>
</dbReference>
<feature type="signal peptide" evidence="2">
    <location>
        <begin position="1"/>
        <end position="18"/>
    </location>
</feature>